<feature type="transmembrane region" description="Helical" evidence="1">
    <location>
        <begin position="269"/>
        <end position="290"/>
    </location>
</feature>
<evidence type="ECO:0000256" key="1">
    <source>
        <dbReference type="SAM" id="Phobius"/>
    </source>
</evidence>
<keyword evidence="1" id="KW-0812">Transmembrane</keyword>
<organism evidence="2 3">
    <name type="scientific">Pisciglobus halotolerans</name>
    <dbReference type="NCBI Taxonomy" id="745365"/>
    <lineage>
        <taxon>Bacteria</taxon>
        <taxon>Bacillati</taxon>
        <taxon>Bacillota</taxon>
        <taxon>Bacilli</taxon>
        <taxon>Lactobacillales</taxon>
        <taxon>Carnobacteriaceae</taxon>
    </lineage>
</organism>
<dbReference type="InterPro" id="IPR052536">
    <property type="entry name" value="ABC-4_Integral_Memb_Prot"/>
</dbReference>
<sequence>MKQNATGLANITILATMVIIAVSTTATLFLGTEETLENRFPYENNVTIYNGNEMMENTLATIEKTTEKKELSTQDLHHYRYQQMFGTIKDQSFVVSKSEAGKLPPMNMLIFSADDFSNVIEQDLSVKENEALFFSSKDVDVPSDLTLGEETFKTAALKNSQLSSKSKETIEDLSGEQLIDTLILVVDSFDTAQSIVEDYQTEQPDATAASLYGIIGWNTTGTEDEKESYRNEISEQLNKENDGQDSEAFQVYESREQNKEDWYGMNGGFLFLGIFLGALFTFGAILITYYKQVSEGYDDREKFQIMQKVGLDKKMIRKTTRFQIVWMFFLPLIVAVIHIAFAFPIIQKLLVLFGITNNHYLLLSTAVVVLLFSLVYWLIYHITSRVYYHIVE</sequence>
<proteinExistence type="predicted"/>
<feature type="transmembrane region" description="Helical" evidence="1">
    <location>
        <begin position="324"/>
        <end position="346"/>
    </location>
</feature>
<dbReference type="RefSeq" id="WP_177186238.1">
    <property type="nucleotide sequence ID" value="NZ_FOQE01000045.1"/>
</dbReference>
<accession>A0A1I3DN96</accession>
<keyword evidence="3" id="KW-1185">Reference proteome</keyword>
<keyword evidence="1" id="KW-0472">Membrane</keyword>
<name>A0A1I3DN96_9LACT</name>
<dbReference type="AlphaFoldDB" id="A0A1I3DN96"/>
<feature type="transmembrane region" description="Helical" evidence="1">
    <location>
        <begin position="7"/>
        <end position="30"/>
    </location>
</feature>
<dbReference type="Proteomes" id="UP000198668">
    <property type="component" value="Unassembled WGS sequence"/>
</dbReference>
<dbReference type="PANTHER" id="PTHR46795">
    <property type="entry name" value="ABC TRANSPORTER PERMEASE-RELATED-RELATED"/>
    <property type="match status" value="1"/>
</dbReference>
<reference evidence="2 3" key="1">
    <citation type="submission" date="2016-10" db="EMBL/GenBank/DDBJ databases">
        <authorList>
            <person name="de Groot N.N."/>
        </authorList>
    </citation>
    <scope>NUCLEOTIDE SEQUENCE [LARGE SCALE GENOMIC DNA]</scope>
    <source>
        <strain evidence="2 3">DSM 27630</strain>
    </source>
</reference>
<dbReference type="EMBL" id="FOQE01000045">
    <property type="protein sequence ID" value="SFH88059.1"/>
    <property type="molecule type" value="Genomic_DNA"/>
</dbReference>
<evidence type="ECO:0000313" key="3">
    <source>
        <dbReference type="Proteomes" id="UP000198668"/>
    </source>
</evidence>
<keyword evidence="1" id="KW-1133">Transmembrane helix</keyword>
<protein>
    <submittedName>
        <fullName evidence="2">Putative ABC transport system permease protein</fullName>
    </submittedName>
</protein>
<evidence type="ECO:0000313" key="2">
    <source>
        <dbReference type="EMBL" id="SFH88059.1"/>
    </source>
</evidence>
<feature type="transmembrane region" description="Helical" evidence="1">
    <location>
        <begin position="358"/>
        <end position="379"/>
    </location>
</feature>
<gene>
    <name evidence="2" type="ORF">SAMN04489868_1451</name>
</gene>
<dbReference type="PANTHER" id="PTHR46795:SF3">
    <property type="entry name" value="ABC TRANSPORTER PERMEASE"/>
    <property type="match status" value="1"/>
</dbReference>